<dbReference type="InterPro" id="IPR017034">
    <property type="entry name" value="Abi_system_AbiD/AbiF"/>
</dbReference>
<accession>A0A1X3D930</accession>
<dbReference type="AlphaFoldDB" id="A0A1X3D930"/>
<gene>
    <name evidence="1" type="ORF">BWD09_07725</name>
</gene>
<evidence type="ECO:0000313" key="2">
    <source>
        <dbReference type="Proteomes" id="UP000193118"/>
    </source>
</evidence>
<dbReference type="InterPro" id="IPR011664">
    <property type="entry name" value="Abi_system_AbiD/AbiF-like"/>
</dbReference>
<dbReference type="PIRSF" id="PIRSF034934">
    <property type="entry name" value="AbiF_AbiD"/>
    <property type="match status" value="1"/>
</dbReference>
<proteinExistence type="predicted"/>
<dbReference type="GeneID" id="94581319"/>
<reference evidence="2" key="1">
    <citation type="submission" date="2017-01" db="EMBL/GenBank/DDBJ databases">
        <authorList>
            <person name="Wolfgang W.J."/>
            <person name="Cole J."/>
            <person name="Wroblewski D."/>
            <person name="Mcginnis J."/>
            <person name="Musser K.A."/>
        </authorList>
    </citation>
    <scope>NUCLEOTIDE SEQUENCE [LARGE SCALE GENOMIC DNA]</scope>
    <source>
        <strain evidence="2">DSM 19151</strain>
    </source>
</reference>
<dbReference type="Proteomes" id="UP000193118">
    <property type="component" value="Unassembled WGS sequence"/>
</dbReference>
<dbReference type="OrthoDB" id="5363652at2"/>
<dbReference type="RefSeq" id="WP_085366106.1">
    <property type="nucleotide sequence ID" value="NZ_CAUJPZ010000031.1"/>
</dbReference>
<comment type="caution">
    <text evidence="1">The sequence shown here is derived from an EMBL/GenBank/DDBJ whole genome shotgun (WGS) entry which is preliminary data.</text>
</comment>
<sequence>MATNPKIWLDFNEQLKLLQSRGLQVDDEQKAKEYLSRIGYYRLSGYFYSLREITGELVILENYKKPKKVKTDKLILDTFKEGACFKDAVDLYVFDKQLRLLVMDVLERIEVALRTDIAHTLGSLDKFAYLKPECLHESFAALENLDSQKGITKHQAWLAKHAALITRSKEDFIYHNKTKYGLPIPIWVVCEIWDFGTMSTLFSGMRMREQDEISQKYGVSNGRIFASWLRSLNYLRNVCAHHCRLWNRSIKDQPRLPDVNDSPPVWMGAFPKKENQEQAKARCFLLLFICKHLLSIINPSSSWCERMKEHLLTFPELNHLGLNLQGMGAPTDWQNWWNKKLPSSHTVK</sequence>
<organism evidence="1 2">
    <name type="scientific">Neisseria dentiae</name>
    <dbReference type="NCBI Taxonomy" id="194197"/>
    <lineage>
        <taxon>Bacteria</taxon>
        <taxon>Pseudomonadati</taxon>
        <taxon>Pseudomonadota</taxon>
        <taxon>Betaproteobacteria</taxon>
        <taxon>Neisseriales</taxon>
        <taxon>Neisseriaceae</taxon>
        <taxon>Neisseria</taxon>
    </lineage>
</organism>
<name>A0A1X3D930_9NEIS</name>
<dbReference type="Pfam" id="PF07751">
    <property type="entry name" value="Abi_2"/>
    <property type="match status" value="1"/>
</dbReference>
<protein>
    <submittedName>
        <fullName evidence="1">Abortive phage resistance protein</fullName>
    </submittedName>
</protein>
<dbReference type="EMBL" id="MTBO01000017">
    <property type="protein sequence ID" value="OSI16222.1"/>
    <property type="molecule type" value="Genomic_DNA"/>
</dbReference>
<keyword evidence="2" id="KW-1185">Reference proteome</keyword>
<evidence type="ECO:0000313" key="1">
    <source>
        <dbReference type="EMBL" id="OSI16222.1"/>
    </source>
</evidence>